<evidence type="ECO:0000256" key="6">
    <source>
        <dbReference type="ARBA" id="ARBA00023054"/>
    </source>
</evidence>
<dbReference type="GO" id="GO:0000779">
    <property type="term" value="C:condensed chromosome, centromeric region"/>
    <property type="evidence" value="ECO:0007669"/>
    <property type="project" value="UniProtKB-ARBA"/>
</dbReference>
<keyword evidence="5" id="KW-0159">Chromosome partition</keyword>
<evidence type="ECO:0008006" key="15">
    <source>
        <dbReference type="Google" id="ProtNLM"/>
    </source>
</evidence>
<feature type="compositionally biased region" description="Polar residues" evidence="10">
    <location>
        <begin position="332"/>
        <end position="343"/>
    </location>
</feature>
<keyword evidence="4" id="KW-0132">Cell division</keyword>
<feature type="region of interest" description="Disordered" evidence="10">
    <location>
        <begin position="610"/>
        <end position="630"/>
    </location>
</feature>
<feature type="domain" description="Shugoshin N-terminal coiled-coil" evidence="12">
    <location>
        <begin position="17"/>
        <end position="61"/>
    </location>
</feature>
<evidence type="ECO:0000256" key="5">
    <source>
        <dbReference type="ARBA" id="ARBA00022829"/>
    </source>
</evidence>
<dbReference type="InterPro" id="IPR011515">
    <property type="entry name" value="Shugoshin_C"/>
</dbReference>
<proteinExistence type="inferred from homology"/>
<dbReference type="InterPro" id="IPR011516">
    <property type="entry name" value="Shugoshin_N"/>
</dbReference>
<feature type="compositionally biased region" description="Basic and acidic residues" evidence="10">
    <location>
        <begin position="616"/>
        <end position="630"/>
    </location>
</feature>
<comment type="subcellular location">
    <subcellularLocation>
        <location evidence="1">Chromosome</location>
        <location evidence="1">Centromere</location>
    </subcellularLocation>
</comment>
<keyword evidence="7" id="KW-0131">Cell cycle</keyword>
<name>A0A0F8X8S2_9EURO</name>
<evidence type="ECO:0000313" key="13">
    <source>
        <dbReference type="EMBL" id="KKK20007.1"/>
    </source>
</evidence>
<feature type="compositionally biased region" description="Basic and acidic residues" evidence="10">
    <location>
        <begin position="541"/>
        <end position="558"/>
    </location>
</feature>
<feature type="compositionally biased region" description="Basic and acidic residues" evidence="10">
    <location>
        <begin position="360"/>
        <end position="381"/>
    </location>
</feature>
<feature type="region of interest" description="Disordered" evidence="10">
    <location>
        <begin position="492"/>
        <end position="587"/>
    </location>
</feature>
<dbReference type="Proteomes" id="UP000034947">
    <property type="component" value="Unassembled WGS sequence"/>
</dbReference>
<evidence type="ECO:0000259" key="12">
    <source>
        <dbReference type="Pfam" id="PF07558"/>
    </source>
</evidence>
<evidence type="ECO:0000256" key="8">
    <source>
        <dbReference type="ARBA" id="ARBA00023328"/>
    </source>
</evidence>
<comment type="similarity">
    <text evidence="2">Belongs to the shugoshin family.</text>
</comment>
<feature type="domain" description="Shugoshin C-terminal" evidence="11">
    <location>
        <begin position="417"/>
        <end position="439"/>
    </location>
</feature>
<dbReference type="GO" id="GO:0045132">
    <property type="term" value="P:meiotic chromosome segregation"/>
    <property type="evidence" value="ECO:0007669"/>
    <property type="project" value="InterPro"/>
</dbReference>
<gene>
    <name evidence="13" type="ORF">AOCH_005361</name>
</gene>
<feature type="compositionally biased region" description="Acidic residues" evidence="10">
    <location>
        <begin position="272"/>
        <end position="287"/>
    </location>
</feature>
<reference evidence="13 14" key="1">
    <citation type="submission" date="2015-02" db="EMBL/GenBank/DDBJ databases">
        <title>Draft Genome Sequences of Two Closely-Related Aflatoxigenic Aspergillus Species Obtained from the Cote d'Ivoire.</title>
        <authorList>
            <person name="Moore G.G."/>
            <person name="Beltz S.B."/>
            <person name="Mack B.M."/>
        </authorList>
    </citation>
    <scope>NUCLEOTIDE SEQUENCE [LARGE SCALE GENOMIC DNA]</scope>
    <source>
        <strain evidence="13 14">SRRC1432</strain>
    </source>
</reference>
<comment type="caution">
    <text evidence="13">The sequence shown here is derived from an EMBL/GenBank/DDBJ whole genome shotgun (WGS) entry which is preliminary data.</text>
</comment>
<accession>A0A0F8X8S2</accession>
<keyword evidence="3" id="KW-0158">Chromosome</keyword>
<feature type="region of interest" description="Disordered" evidence="10">
    <location>
        <begin position="222"/>
        <end position="422"/>
    </location>
</feature>
<feature type="compositionally biased region" description="Basic and acidic residues" evidence="10">
    <location>
        <begin position="464"/>
        <end position="473"/>
    </location>
</feature>
<organism evidence="13 14">
    <name type="scientific">Aspergillus ochraceoroseus</name>
    <dbReference type="NCBI Taxonomy" id="138278"/>
    <lineage>
        <taxon>Eukaryota</taxon>
        <taxon>Fungi</taxon>
        <taxon>Dikarya</taxon>
        <taxon>Ascomycota</taxon>
        <taxon>Pezizomycotina</taxon>
        <taxon>Eurotiomycetes</taxon>
        <taxon>Eurotiomycetidae</taxon>
        <taxon>Eurotiales</taxon>
        <taxon>Aspergillaceae</taxon>
        <taxon>Aspergillus</taxon>
        <taxon>Aspergillus subgen. Nidulantes</taxon>
    </lineage>
</organism>
<keyword evidence="6 9" id="KW-0175">Coiled coil</keyword>
<keyword evidence="8" id="KW-0137">Centromere</keyword>
<dbReference type="Pfam" id="PF07557">
    <property type="entry name" value="Shugoshin_C"/>
    <property type="match status" value="1"/>
</dbReference>
<evidence type="ECO:0000313" key="14">
    <source>
        <dbReference type="Proteomes" id="UP000034947"/>
    </source>
</evidence>
<evidence type="ECO:0000259" key="11">
    <source>
        <dbReference type="Pfam" id="PF07557"/>
    </source>
</evidence>
<evidence type="ECO:0000256" key="9">
    <source>
        <dbReference type="SAM" id="Coils"/>
    </source>
</evidence>
<evidence type="ECO:0000256" key="3">
    <source>
        <dbReference type="ARBA" id="ARBA00022454"/>
    </source>
</evidence>
<keyword evidence="14" id="KW-1185">Reference proteome</keyword>
<dbReference type="Pfam" id="PF07558">
    <property type="entry name" value="Shugoshin_N"/>
    <property type="match status" value="1"/>
</dbReference>
<evidence type="ECO:0000256" key="1">
    <source>
        <dbReference type="ARBA" id="ARBA00004584"/>
    </source>
</evidence>
<dbReference type="VEuPathDB" id="FungiDB:P175DRAFT_0130003"/>
<feature type="region of interest" description="Disordered" evidence="10">
    <location>
        <begin position="456"/>
        <end position="475"/>
    </location>
</feature>
<evidence type="ECO:0000256" key="10">
    <source>
        <dbReference type="SAM" id="MobiDB-lite"/>
    </source>
</evidence>
<evidence type="ECO:0000256" key="4">
    <source>
        <dbReference type="ARBA" id="ARBA00022618"/>
    </source>
</evidence>
<feature type="region of interest" description="Disordered" evidence="10">
    <location>
        <begin position="177"/>
        <end position="197"/>
    </location>
</feature>
<dbReference type="AlphaFoldDB" id="A0A0F8X8S2"/>
<dbReference type="OrthoDB" id="5394106at2759"/>
<dbReference type="GO" id="GO:0005634">
    <property type="term" value="C:nucleus"/>
    <property type="evidence" value="ECO:0007669"/>
    <property type="project" value="InterPro"/>
</dbReference>
<evidence type="ECO:0000256" key="7">
    <source>
        <dbReference type="ARBA" id="ARBA00023306"/>
    </source>
</evidence>
<dbReference type="EMBL" id="JYKN01001556">
    <property type="protein sequence ID" value="KKK20007.1"/>
    <property type="molecule type" value="Genomic_DNA"/>
</dbReference>
<evidence type="ECO:0000256" key="2">
    <source>
        <dbReference type="ARBA" id="ARBA00010845"/>
    </source>
</evidence>
<feature type="coiled-coil region" evidence="9">
    <location>
        <begin position="39"/>
        <end position="73"/>
    </location>
</feature>
<feature type="region of interest" description="Disordered" evidence="10">
    <location>
        <begin position="111"/>
        <end position="142"/>
    </location>
</feature>
<sequence length="654" mass="73109">MARLNESTSSAESIEILKRRFVRQNREIARVNSIQSLRIRSLESEVSHLLAENVSLREQLISLSQELERFEAARTLQDGVYDVKSRLDSKLVELGNLVAELGSLPRQFSKTCREKSESTSQVPPRRPDLSLRPNAADSEWNPNVEADGRLPIILEDKYYPRRTLEPQEIEQFVNHDTKIPSSPGLEDISISPKPSPEDISLPANHEEAEDDIQKLGYDVGDEHVLPPTLETRRKKRTEPATVDKVQANPVSPSLPDVNFTQKCGAKRKFSVEDEQSFEPVPAEDDGFEFSRPVHSPLNISSSVDHSPVKRKPQSSVRSISLGQPKRKVLEPKNTNLSVSSPTKSRAIKGYNRYQNNAANDARENLQPKEDKGNKLRERDISPIKPSVPLHSYEQEADNTGAHDAGQESAAAPTPPVRPSRRQRAIVSYAEPNLRDKMRRSTNELVAAVGVDKPRKSTSYTVHTDTAKESDEQRSSIGAWDVAEEKHTLAPLETLSSHAKRQMNMISQRKRKTSPIDKASQASDGAYIEDATEDQTQFSSAETDKNEKKTITKQEEASIKVDPAVSGTTRQSRRHSSNIKSSERNRPLEINTELEGSASFQAGVANLISEITTNSTRSKEDFEGDSPDHGDIFTIEAKQIRRGQRAAARRRSMML</sequence>
<protein>
    <recommendedName>
        <fullName evidence="15">Shugoshin</fullName>
    </recommendedName>
</protein>
<dbReference type="GO" id="GO:0051301">
    <property type="term" value="P:cell division"/>
    <property type="evidence" value="ECO:0007669"/>
    <property type="project" value="UniProtKB-KW"/>
</dbReference>